<dbReference type="GO" id="GO:0009073">
    <property type="term" value="P:aromatic amino acid family biosynthetic process"/>
    <property type="evidence" value="ECO:0007669"/>
    <property type="project" value="UniProtKB-KW"/>
</dbReference>
<dbReference type="SUPFAM" id="SSF53223">
    <property type="entry name" value="Aminoacid dehydrogenase-like, N-terminal domain"/>
    <property type="match status" value="1"/>
</dbReference>
<dbReference type="SUPFAM" id="SSF51735">
    <property type="entry name" value="NAD(P)-binding Rossmann-fold domains"/>
    <property type="match status" value="1"/>
</dbReference>
<dbReference type="RefSeq" id="WP_215236994.1">
    <property type="nucleotide sequence ID" value="NZ_CAJRAF010000001.1"/>
</dbReference>
<dbReference type="GO" id="GO:0019632">
    <property type="term" value="P:shikimate metabolic process"/>
    <property type="evidence" value="ECO:0007669"/>
    <property type="project" value="TreeGrafter"/>
</dbReference>
<proteinExistence type="predicted"/>
<comment type="caution">
    <text evidence="5">The sequence shown here is derived from an EMBL/GenBank/DDBJ whole genome shotgun (WGS) entry which is preliminary data.</text>
</comment>
<dbReference type="PANTHER" id="PTHR21089">
    <property type="entry name" value="SHIKIMATE DEHYDROGENASE"/>
    <property type="match status" value="1"/>
</dbReference>
<evidence type="ECO:0000259" key="4">
    <source>
        <dbReference type="Pfam" id="PF08501"/>
    </source>
</evidence>
<protein>
    <submittedName>
        <fullName evidence="5">Shikimate dehydrogenase (NADP(+))</fullName>
        <ecNumber evidence="5">1.1.1.25</ecNumber>
    </submittedName>
</protein>
<dbReference type="AlphaFoldDB" id="A0A916J9J3"/>
<keyword evidence="6" id="KW-1185">Reference proteome</keyword>
<dbReference type="Proteomes" id="UP000680038">
    <property type="component" value="Unassembled WGS sequence"/>
</dbReference>
<reference evidence="5" key="1">
    <citation type="submission" date="2021-04" db="EMBL/GenBank/DDBJ databases">
        <authorList>
            <person name="Rodrigo-Torres L."/>
            <person name="Arahal R. D."/>
            <person name="Lucena T."/>
        </authorList>
    </citation>
    <scope>NUCLEOTIDE SEQUENCE</scope>
    <source>
        <strain evidence="5">CECT 9275</strain>
    </source>
</reference>
<name>A0A916J9J3_9BACT</name>
<dbReference type="PANTHER" id="PTHR21089:SF1">
    <property type="entry name" value="BIFUNCTIONAL 3-DEHYDROQUINATE DEHYDRATASE_SHIKIMATE DEHYDROGENASE, CHLOROPLASTIC"/>
    <property type="match status" value="1"/>
</dbReference>
<dbReference type="EMBL" id="CAJRAF010000001">
    <property type="protein sequence ID" value="CAG4988930.1"/>
    <property type="molecule type" value="Genomic_DNA"/>
</dbReference>
<feature type="domain" description="Shikimate dehydrogenase substrate binding N-terminal" evidence="4">
    <location>
        <begin position="6"/>
        <end position="89"/>
    </location>
</feature>
<dbReference type="InterPro" id="IPR046346">
    <property type="entry name" value="Aminoacid_DH-like_N_sf"/>
</dbReference>
<dbReference type="Gene3D" id="3.40.50.720">
    <property type="entry name" value="NAD(P)-binding Rossmann-like Domain"/>
    <property type="match status" value="1"/>
</dbReference>
<keyword evidence="2 5" id="KW-0560">Oxidoreductase</keyword>
<evidence type="ECO:0000313" key="6">
    <source>
        <dbReference type="Proteomes" id="UP000680038"/>
    </source>
</evidence>
<dbReference type="GO" id="GO:0009423">
    <property type="term" value="P:chorismate biosynthetic process"/>
    <property type="evidence" value="ECO:0007669"/>
    <property type="project" value="TreeGrafter"/>
</dbReference>
<dbReference type="GO" id="GO:0050661">
    <property type="term" value="F:NADP binding"/>
    <property type="evidence" value="ECO:0007669"/>
    <property type="project" value="TreeGrafter"/>
</dbReference>
<dbReference type="GO" id="GO:0004764">
    <property type="term" value="F:shikimate 3-dehydrogenase (NADP+) activity"/>
    <property type="evidence" value="ECO:0007669"/>
    <property type="project" value="UniProtKB-EC"/>
</dbReference>
<keyword evidence="3" id="KW-0028">Amino-acid biosynthesis</keyword>
<dbReference type="InterPro" id="IPR022893">
    <property type="entry name" value="Shikimate_DH_fam"/>
</dbReference>
<gene>
    <name evidence="5" type="primary">aroE</name>
    <name evidence="5" type="ORF">DYBT9275_00188</name>
</gene>
<dbReference type="EC" id="1.1.1.25" evidence="5"/>
<evidence type="ECO:0000256" key="2">
    <source>
        <dbReference type="ARBA" id="ARBA00023002"/>
    </source>
</evidence>
<dbReference type="InterPro" id="IPR036291">
    <property type="entry name" value="NAD(P)-bd_dom_sf"/>
</dbReference>
<evidence type="ECO:0000256" key="1">
    <source>
        <dbReference type="ARBA" id="ARBA00004871"/>
    </source>
</evidence>
<dbReference type="Gene3D" id="3.40.50.10860">
    <property type="entry name" value="Leucine Dehydrogenase, chain A, domain 1"/>
    <property type="match status" value="1"/>
</dbReference>
<dbReference type="GO" id="GO:0005829">
    <property type="term" value="C:cytosol"/>
    <property type="evidence" value="ECO:0007669"/>
    <property type="project" value="TreeGrafter"/>
</dbReference>
<dbReference type="CDD" id="cd01065">
    <property type="entry name" value="NAD_bind_Shikimate_DH"/>
    <property type="match status" value="1"/>
</dbReference>
<sequence>MDLYGLIGFPLSHSFSKKYFTEKFEREGIKESSYDLYEMPTLDSLPSLLKSKADLKGLNVTIPHKKEVITYLDDLDEASAERIGAVNTIKVYADGSTKGFNTDYYGFRQSLVEWLDKRGETCSNFKALVLGNGGAAKAVQVALQDLHVEFRLVSRQKSEDSLLYEEITEDVLNEYLLIINTTPLGTYPKIEGCPSIPFQWIGSKHFLYDLVYNPAETSFLKNGAEKGAATLNGLKMLELQAEKAWDIWTTEEGMWSV</sequence>
<accession>A0A916J9J3</accession>
<dbReference type="InterPro" id="IPR013708">
    <property type="entry name" value="Shikimate_DH-bd_N"/>
</dbReference>
<evidence type="ECO:0000313" key="5">
    <source>
        <dbReference type="EMBL" id="CAG4988930.1"/>
    </source>
</evidence>
<comment type="pathway">
    <text evidence="1">Metabolic intermediate biosynthesis; chorismate biosynthesis; chorismate from D-erythrose 4-phosphate and phosphoenolpyruvate: step 4/7.</text>
</comment>
<keyword evidence="3" id="KW-0057">Aromatic amino acid biosynthesis</keyword>
<organism evidence="5 6">
    <name type="scientific">Dyadobacter helix</name>
    <dbReference type="NCBI Taxonomy" id="2822344"/>
    <lineage>
        <taxon>Bacteria</taxon>
        <taxon>Pseudomonadati</taxon>
        <taxon>Bacteroidota</taxon>
        <taxon>Cytophagia</taxon>
        <taxon>Cytophagales</taxon>
        <taxon>Spirosomataceae</taxon>
        <taxon>Dyadobacter</taxon>
    </lineage>
</organism>
<evidence type="ECO:0000256" key="3">
    <source>
        <dbReference type="ARBA" id="ARBA00023141"/>
    </source>
</evidence>
<dbReference type="Pfam" id="PF08501">
    <property type="entry name" value="Shikimate_dh_N"/>
    <property type="match status" value="1"/>
</dbReference>